<dbReference type="Gene3D" id="3.40.470.10">
    <property type="entry name" value="Uracil-DNA glycosylase-like domain"/>
    <property type="match status" value="1"/>
</dbReference>
<dbReference type="PANTHER" id="PTHR33693">
    <property type="entry name" value="TYPE-5 URACIL-DNA GLYCOSYLASE"/>
    <property type="match status" value="1"/>
</dbReference>
<dbReference type="EMBL" id="CP021081">
    <property type="protein sequence ID" value="ASN82170.1"/>
    <property type="molecule type" value="Genomic_DNA"/>
</dbReference>
<proteinExistence type="inferred from homology"/>
<dbReference type="KEGG" id="dfc:DFI_10915"/>
<keyword evidence="8" id="KW-0378">Hydrolase</keyword>
<gene>
    <name evidence="13" type="ORF">DFI_10915</name>
</gene>
<dbReference type="InterPro" id="IPR051536">
    <property type="entry name" value="UDG_Type-4/5"/>
</dbReference>
<dbReference type="SMART" id="SM00987">
    <property type="entry name" value="UreE_C"/>
    <property type="match status" value="1"/>
</dbReference>
<dbReference type="PANTHER" id="PTHR33693:SF1">
    <property type="entry name" value="TYPE-4 URACIL-DNA GLYCOSYLASE"/>
    <property type="match status" value="1"/>
</dbReference>
<dbReference type="STRING" id="317577.GCA_000419625_01742"/>
<protein>
    <recommendedName>
        <fullName evidence="4">Type-4 uracil-DNA glycosylase</fullName>
        <ecNumber evidence="3">3.2.2.27</ecNumber>
    </recommendedName>
</protein>
<dbReference type="AlphaFoldDB" id="A0A221SZZ2"/>
<evidence type="ECO:0000256" key="8">
    <source>
        <dbReference type="ARBA" id="ARBA00022801"/>
    </source>
</evidence>
<dbReference type="CDD" id="cd10030">
    <property type="entry name" value="UDG-F4_TTUDGA_SPO1dp_like"/>
    <property type="match status" value="1"/>
</dbReference>
<comment type="catalytic activity">
    <reaction evidence="1">
        <text>Hydrolyzes single-stranded DNA or mismatched double-stranded DNA and polynucleotides, releasing free uracil.</text>
        <dbReference type="EC" id="3.2.2.27"/>
    </reaction>
</comment>
<evidence type="ECO:0000256" key="9">
    <source>
        <dbReference type="ARBA" id="ARBA00023004"/>
    </source>
</evidence>
<evidence type="ECO:0000256" key="1">
    <source>
        <dbReference type="ARBA" id="ARBA00001400"/>
    </source>
</evidence>
<dbReference type="SMART" id="SM00986">
    <property type="entry name" value="UDG"/>
    <property type="match status" value="1"/>
</dbReference>
<dbReference type="GO" id="GO:0006281">
    <property type="term" value="P:DNA repair"/>
    <property type="evidence" value="ECO:0007669"/>
    <property type="project" value="UniProtKB-KW"/>
</dbReference>
<keyword evidence="6" id="KW-0479">Metal-binding</keyword>
<keyword evidence="7" id="KW-0227">DNA damage</keyword>
<dbReference type="Proteomes" id="UP000259030">
    <property type="component" value="Chromosome"/>
</dbReference>
<sequence length="225" mass="24347">MNGAPGAPPSTLAALHARNLECTACPLRPGSTRVVVAEGPADAPLVIIGEGPGRTEDQAGRPFVGPAGQLLDRILHAAGLRRAETYLTNTVKCRPPGRDPTPQEILTCTDHWLHPQLSLLRPRVIVTLGNTPTQTLLRTTRGITDLRGHWYAFTHPDAQGGQSQALLRPLYHPAYLLRRDERTPGSPKSLTWHDIQEVAAVLRGEREPAAPLPVPLDEPGQPGLF</sequence>
<name>A0A221SZZ2_9DEIO</name>
<dbReference type="NCBIfam" id="TIGR00758">
    <property type="entry name" value="UDG_fam4"/>
    <property type="match status" value="1"/>
</dbReference>
<reference evidence="13 14" key="1">
    <citation type="submission" date="2017-05" db="EMBL/GenBank/DDBJ databases">
        <title>The complete genome sequence of Deinococcus ficus isolated from the rhizosphere of the Ficus religiosa L. in Taiwan.</title>
        <authorList>
            <person name="Wu K.-M."/>
            <person name="Liao T.-L."/>
            <person name="Liu Y.-M."/>
            <person name="Young C.-C."/>
            <person name="Tsai S.-F."/>
        </authorList>
    </citation>
    <scope>NUCLEOTIDE SEQUENCE [LARGE SCALE GENOMIC DNA]</scope>
    <source>
        <strain evidence="13 14">CC-FR2-10</strain>
    </source>
</reference>
<keyword evidence="5" id="KW-0004">4Fe-4S</keyword>
<dbReference type="InterPro" id="IPR036895">
    <property type="entry name" value="Uracil-DNA_glycosylase-like_sf"/>
</dbReference>
<organism evidence="13 14">
    <name type="scientific">Deinococcus ficus</name>
    <dbReference type="NCBI Taxonomy" id="317577"/>
    <lineage>
        <taxon>Bacteria</taxon>
        <taxon>Thermotogati</taxon>
        <taxon>Deinococcota</taxon>
        <taxon>Deinococci</taxon>
        <taxon>Deinococcales</taxon>
        <taxon>Deinococcaceae</taxon>
        <taxon>Deinococcus</taxon>
    </lineage>
</organism>
<comment type="similarity">
    <text evidence="2">Belongs to the uracil-DNA glycosylase (UDG) superfamily. Type 4 (UDGa) family.</text>
</comment>
<keyword evidence="11" id="KW-0234">DNA repair</keyword>
<dbReference type="GO" id="GO:0051539">
    <property type="term" value="F:4 iron, 4 sulfur cluster binding"/>
    <property type="evidence" value="ECO:0007669"/>
    <property type="project" value="UniProtKB-KW"/>
</dbReference>
<evidence type="ECO:0000256" key="4">
    <source>
        <dbReference type="ARBA" id="ARBA00019403"/>
    </source>
</evidence>
<evidence type="ECO:0000256" key="7">
    <source>
        <dbReference type="ARBA" id="ARBA00022763"/>
    </source>
</evidence>
<dbReference type="InterPro" id="IPR005273">
    <property type="entry name" value="Ura-DNA_glyco_family4"/>
</dbReference>
<dbReference type="GO" id="GO:0004844">
    <property type="term" value="F:uracil DNA N-glycosylase activity"/>
    <property type="evidence" value="ECO:0007669"/>
    <property type="project" value="UniProtKB-EC"/>
</dbReference>
<evidence type="ECO:0000256" key="2">
    <source>
        <dbReference type="ARBA" id="ARBA00006521"/>
    </source>
</evidence>
<accession>A0A221SZZ2</accession>
<evidence type="ECO:0000259" key="12">
    <source>
        <dbReference type="SMART" id="SM00986"/>
    </source>
</evidence>
<evidence type="ECO:0000256" key="10">
    <source>
        <dbReference type="ARBA" id="ARBA00023014"/>
    </source>
</evidence>
<dbReference type="InterPro" id="IPR005122">
    <property type="entry name" value="Uracil-DNA_glycosylase-like"/>
</dbReference>
<evidence type="ECO:0000256" key="6">
    <source>
        <dbReference type="ARBA" id="ARBA00022723"/>
    </source>
</evidence>
<feature type="domain" description="Uracil-DNA glycosylase-like" evidence="12">
    <location>
        <begin position="36"/>
        <end position="196"/>
    </location>
</feature>
<keyword evidence="14" id="KW-1185">Reference proteome</keyword>
<evidence type="ECO:0000313" key="14">
    <source>
        <dbReference type="Proteomes" id="UP000259030"/>
    </source>
</evidence>
<keyword evidence="10" id="KW-0411">Iron-sulfur</keyword>
<evidence type="ECO:0000256" key="3">
    <source>
        <dbReference type="ARBA" id="ARBA00012030"/>
    </source>
</evidence>
<dbReference type="SUPFAM" id="SSF52141">
    <property type="entry name" value="Uracil-DNA glycosylase-like"/>
    <property type="match status" value="1"/>
</dbReference>
<evidence type="ECO:0000313" key="13">
    <source>
        <dbReference type="EMBL" id="ASN82170.1"/>
    </source>
</evidence>
<evidence type="ECO:0000256" key="11">
    <source>
        <dbReference type="ARBA" id="ARBA00023204"/>
    </source>
</evidence>
<keyword evidence="9" id="KW-0408">Iron</keyword>
<evidence type="ECO:0000256" key="5">
    <source>
        <dbReference type="ARBA" id="ARBA00022485"/>
    </source>
</evidence>
<dbReference type="EC" id="3.2.2.27" evidence="3"/>
<dbReference type="Pfam" id="PF03167">
    <property type="entry name" value="UDG"/>
    <property type="match status" value="1"/>
</dbReference>
<dbReference type="GO" id="GO:0046872">
    <property type="term" value="F:metal ion binding"/>
    <property type="evidence" value="ECO:0007669"/>
    <property type="project" value="UniProtKB-KW"/>
</dbReference>